<evidence type="ECO:0000313" key="1">
    <source>
        <dbReference type="EMBL" id="KKL66623.1"/>
    </source>
</evidence>
<name>A0A0F9DXR7_9ZZZZ</name>
<reference evidence="1" key="1">
    <citation type="journal article" date="2015" name="Nature">
        <title>Complex archaea that bridge the gap between prokaryotes and eukaryotes.</title>
        <authorList>
            <person name="Spang A."/>
            <person name="Saw J.H."/>
            <person name="Jorgensen S.L."/>
            <person name="Zaremba-Niedzwiedzka K."/>
            <person name="Martijn J."/>
            <person name="Lind A.E."/>
            <person name="van Eijk R."/>
            <person name="Schleper C."/>
            <person name="Guy L."/>
            <person name="Ettema T.J."/>
        </authorList>
    </citation>
    <scope>NUCLEOTIDE SEQUENCE</scope>
</reference>
<dbReference type="EMBL" id="LAZR01027144">
    <property type="protein sequence ID" value="KKL66623.1"/>
    <property type="molecule type" value="Genomic_DNA"/>
</dbReference>
<organism evidence="1">
    <name type="scientific">marine sediment metagenome</name>
    <dbReference type="NCBI Taxonomy" id="412755"/>
    <lineage>
        <taxon>unclassified sequences</taxon>
        <taxon>metagenomes</taxon>
        <taxon>ecological metagenomes</taxon>
    </lineage>
</organism>
<sequence>PLSAQQLVNFYAEQAPRDAKSPVALFGTPGIKAFCDGIGDGPIRGMELMNGILYVLSGDVLYSVTSDCVKTILGDIGGDEGGSGVTLPTEDALDAGYDLTGLACPAPIKTVVTAQVTLNSALAFNGDGTIMYVGDRSSSDPNKTIYQYDLDEAYEVDTRVYSGKSFTVGAESGSGSIDSITFNPDRTKLYIIWSSSLAPTARQYTLGTAEDISTCTLDASPLLHTFSTGLGSLRWNGNGTKYYWLSTVGAQVVEEWSIGPGQLPYDLDDSKAILLDSFNFGNESTLLEDFYITPDETKLFTLDNFDFEVLSYTFATPGEVGTLNYDGEDTRFEYNLCTLNATSLEFSPTGHRMYIGATSGGPGDVVFQWPLTPPESASSSIVNPPEIIEMPAIVETPGGGGVPLKSPDCVSMSHNDAATPELVIVDGTNGWIYDTTNGLRQITDEDFFSADVVDFQDQYFVFNRAGTGQFFLSNLNAGSVYTATDIATAEGDPDRLVALISNRRELWLFGAETIEIWYNSGNADFPFSRFEGGFLERGCAAAFSIAEDDNSIFWLAEDRIFYRAEGYTPQRISQHGIEEALRKYKVVSDACAFIYTMGGHKFYVCTFAAEDATWVYDITTGLWHERRSDGMGRWRVSVYADAFGKHLVGDFEDGR</sequence>
<dbReference type="SUPFAM" id="SSF75011">
    <property type="entry name" value="3-carboxy-cis,cis-mucoante lactonizing enzyme"/>
    <property type="match status" value="2"/>
</dbReference>
<dbReference type="AlphaFoldDB" id="A0A0F9DXR7"/>
<feature type="non-terminal residue" evidence="1">
    <location>
        <position position="1"/>
    </location>
</feature>
<comment type="caution">
    <text evidence="1">The sequence shown here is derived from an EMBL/GenBank/DDBJ whole genome shotgun (WGS) entry which is preliminary data.</text>
</comment>
<proteinExistence type="predicted"/>
<feature type="non-terminal residue" evidence="1">
    <location>
        <position position="655"/>
    </location>
</feature>
<gene>
    <name evidence="1" type="ORF">LCGC14_2143130</name>
</gene>
<protein>
    <submittedName>
        <fullName evidence="1">Uncharacterized protein</fullName>
    </submittedName>
</protein>
<accession>A0A0F9DXR7</accession>